<dbReference type="InterPro" id="IPR036928">
    <property type="entry name" value="AS_sf"/>
</dbReference>
<keyword evidence="2" id="KW-0808">Transferase</keyword>
<reference evidence="2 3" key="1">
    <citation type="journal article" date="2017" name="PLoS Biol.">
        <title>The sea cucumber genome provides insights into morphological evolution and visceral regeneration.</title>
        <authorList>
            <person name="Zhang X."/>
            <person name="Sun L."/>
            <person name="Yuan J."/>
            <person name="Sun Y."/>
            <person name="Gao Y."/>
            <person name="Zhang L."/>
            <person name="Li S."/>
            <person name="Dai H."/>
            <person name="Hamel J.F."/>
            <person name="Liu C."/>
            <person name="Yu Y."/>
            <person name="Liu S."/>
            <person name="Lin W."/>
            <person name="Guo K."/>
            <person name="Jin S."/>
            <person name="Xu P."/>
            <person name="Storey K.B."/>
            <person name="Huan P."/>
            <person name="Zhang T."/>
            <person name="Zhou Y."/>
            <person name="Zhang J."/>
            <person name="Lin C."/>
            <person name="Li X."/>
            <person name="Xing L."/>
            <person name="Huo D."/>
            <person name="Sun M."/>
            <person name="Wang L."/>
            <person name="Mercier A."/>
            <person name="Li F."/>
            <person name="Yang H."/>
            <person name="Xiang J."/>
        </authorList>
    </citation>
    <scope>NUCLEOTIDE SEQUENCE [LARGE SCALE GENOMIC DNA]</scope>
    <source>
        <strain evidence="2">Shaxun</strain>
        <tissue evidence="2">Muscle</tissue>
    </source>
</reference>
<name>A0A2G8JIH8_STIJA</name>
<dbReference type="Proteomes" id="UP000230750">
    <property type="component" value="Unassembled WGS sequence"/>
</dbReference>
<dbReference type="OrthoDB" id="421993at2759"/>
<keyword evidence="3" id="KW-1185">Reference proteome</keyword>
<accession>A0A2G8JIH8</accession>
<dbReference type="STRING" id="307972.A0A2G8JIH8"/>
<organism evidence="2 3">
    <name type="scientific">Stichopus japonicus</name>
    <name type="common">Sea cucumber</name>
    <dbReference type="NCBI Taxonomy" id="307972"/>
    <lineage>
        <taxon>Eukaryota</taxon>
        <taxon>Metazoa</taxon>
        <taxon>Echinodermata</taxon>
        <taxon>Eleutherozoa</taxon>
        <taxon>Echinozoa</taxon>
        <taxon>Holothuroidea</taxon>
        <taxon>Aspidochirotacea</taxon>
        <taxon>Aspidochirotida</taxon>
        <taxon>Stichopodidae</taxon>
        <taxon>Apostichopus</taxon>
    </lineage>
</organism>
<proteinExistence type="predicted"/>
<gene>
    <name evidence="2" type="ORF">BSL78_27636</name>
</gene>
<dbReference type="EMBL" id="MRZV01001876">
    <property type="protein sequence ID" value="PIK35543.1"/>
    <property type="molecule type" value="Genomic_DNA"/>
</dbReference>
<dbReference type="InterPro" id="IPR000120">
    <property type="entry name" value="Amidase"/>
</dbReference>
<sequence>MQRSNFVAFKVCKHALPGLYSEASVKLPSLPQLEEIARNLDVDVKEDELKEYQELMQSLCDGFSIIDKLPEPGMPVKFPRTPGYRPKKENNKLNGWCWRVDIKGSKQGKLAGMTVGIKDNVGVAGAPMTVGCAALEGYYPEYDATVVTSILDAGGNIIGKTSCENLCVSGSSFTSHSGPTLNFHNPLHSAGGSSSGSATLVKVLILQSPVVMAAPPLIECMYHEILWYLVQTFSSGIGSGHYGFYPTSFTSFAAKSMRARMNDSSHVCKLIFMFGEYLKSKYPGQFYSKGQNCRRLLIAEYQEALKEYDVVAMPTIPFTAHKLPAQVLSVTEYVHKAFENPVNTMATNLTGMPSITVNAGFIDGLPVGAMFTAKKFDEVTLLKVAKVFEMVNQA</sequence>
<comment type="caution">
    <text evidence="2">The sequence shown here is derived from an EMBL/GenBank/DDBJ whole genome shotgun (WGS) entry which is preliminary data.</text>
</comment>
<dbReference type="PANTHER" id="PTHR11895:SF170">
    <property type="entry name" value="AMIDASE"/>
    <property type="match status" value="1"/>
</dbReference>
<dbReference type="SUPFAM" id="SSF75304">
    <property type="entry name" value="Amidase signature (AS) enzymes"/>
    <property type="match status" value="1"/>
</dbReference>
<evidence type="ECO:0000259" key="1">
    <source>
        <dbReference type="Pfam" id="PF01425"/>
    </source>
</evidence>
<dbReference type="InterPro" id="IPR023631">
    <property type="entry name" value="Amidase_dom"/>
</dbReference>
<dbReference type="PANTHER" id="PTHR11895">
    <property type="entry name" value="TRANSAMIDASE"/>
    <property type="match status" value="1"/>
</dbReference>
<dbReference type="Pfam" id="PF01425">
    <property type="entry name" value="Amidase"/>
    <property type="match status" value="2"/>
</dbReference>
<dbReference type="Gene3D" id="3.90.1300.10">
    <property type="entry name" value="Amidase signature (AS) domain"/>
    <property type="match status" value="2"/>
</dbReference>
<feature type="domain" description="Amidase" evidence="1">
    <location>
        <begin position="103"/>
        <end position="201"/>
    </location>
</feature>
<feature type="domain" description="Amidase" evidence="1">
    <location>
        <begin position="239"/>
        <end position="382"/>
    </location>
</feature>
<evidence type="ECO:0000313" key="2">
    <source>
        <dbReference type="EMBL" id="PIK35543.1"/>
    </source>
</evidence>
<protein>
    <submittedName>
        <fullName evidence="2">Putative glutamyl-tRNA(Gln) amidotransferase subunit A, mitochondrial-like</fullName>
    </submittedName>
</protein>
<dbReference type="AlphaFoldDB" id="A0A2G8JIH8"/>
<dbReference type="GO" id="GO:0016740">
    <property type="term" value="F:transferase activity"/>
    <property type="evidence" value="ECO:0007669"/>
    <property type="project" value="UniProtKB-KW"/>
</dbReference>
<evidence type="ECO:0000313" key="3">
    <source>
        <dbReference type="Proteomes" id="UP000230750"/>
    </source>
</evidence>